<feature type="domain" description="DUF305" evidence="2">
    <location>
        <begin position="97"/>
        <end position="145"/>
    </location>
</feature>
<keyword evidence="1" id="KW-0472">Membrane</keyword>
<feature type="transmembrane region" description="Helical" evidence="1">
    <location>
        <begin position="36"/>
        <end position="58"/>
    </location>
</feature>
<reference evidence="3 4" key="1">
    <citation type="submission" date="2016-07" db="EMBL/GenBank/DDBJ databases">
        <title>Genome of Pelobium manganitolerans.</title>
        <authorList>
            <person name="Wu S."/>
            <person name="Wang G."/>
        </authorList>
    </citation>
    <scope>NUCLEOTIDE SEQUENCE [LARGE SCALE GENOMIC DNA]</scope>
    <source>
        <strain evidence="3 4">YS-25</strain>
    </source>
</reference>
<proteinExistence type="predicted"/>
<feature type="transmembrane region" description="Helical" evidence="1">
    <location>
        <begin position="12"/>
        <end position="30"/>
    </location>
</feature>
<name>A0A419S5A6_9SPHI</name>
<keyword evidence="4" id="KW-1185">Reference proteome</keyword>
<evidence type="ECO:0000313" key="3">
    <source>
        <dbReference type="EMBL" id="RKD15299.1"/>
    </source>
</evidence>
<accession>A0A419S5A6</accession>
<feature type="transmembrane region" description="Helical" evidence="1">
    <location>
        <begin position="70"/>
        <end position="89"/>
    </location>
</feature>
<evidence type="ECO:0000256" key="1">
    <source>
        <dbReference type="SAM" id="Phobius"/>
    </source>
</evidence>
<evidence type="ECO:0000313" key="4">
    <source>
        <dbReference type="Proteomes" id="UP000283433"/>
    </source>
</evidence>
<evidence type="ECO:0000259" key="2">
    <source>
        <dbReference type="Pfam" id="PF03713"/>
    </source>
</evidence>
<sequence>MEHGGNPYPKFLLMLAISFILMYGIMFLNVDETDHIYLSVTRTYMSILMVSAMALVMLPMMGKMYPNKRLNRMILVSAVVVFIAVLTFLRQQTFVGDVQYMKGMIPHHSSAIMTSKNADIKDPEVKKLSEQIIKSQEEEIAQMKAKLKEMEK</sequence>
<comment type="caution">
    <text evidence="3">The sequence shown here is derived from an EMBL/GenBank/DDBJ whole genome shotgun (WGS) entry which is preliminary data.</text>
</comment>
<dbReference type="InterPro" id="IPR005183">
    <property type="entry name" value="DUF305_CopM-like"/>
</dbReference>
<protein>
    <submittedName>
        <fullName evidence="3">DUF305 domain-containing protein</fullName>
    </submittedName>
</protein>
<dbReference type="EMBL" id="MBTA01000025">
    <property type="protein sequence ID" value="RKD15299.1"/>
    <property type="molecule type" value="Genomic_DNA"/>
</dbReference>
<dbReference type="AlphaFoldDB" id="A0A419S5A6"/>
<gene>
    <name evidence="3" type="ORF">BCY91_06260</name>
</gene>
<organism evidence="3 4">
    <name type="scientific">Pelobium manganitolerans</name>
    <dbReference type="NCBI Taxonomy" id="1842495"/>
    <lineage>
        <taxon>Bacteria</taxon>
        <taxon>Pseudomonadati</taxon>
        <taxon>Bacteroidota</taxon>
        <taxon>Sphingobacteriia</taxon>
        <taxon>Sphingobacteriales</taxon>
        <taxon>Sphingobacteriaceae</taxon>
        <taxon>Pelobium</taxon>
    </lineage>
</organism>
<dbReference type="InterPro" id="IPR012347">
    <property type="entry name" value="Ferritin-like"/>
</dbReference>
<keyword evidence="1" id="KW-1133">Transmembrane helix</keyword>
<keyword evidence="1" id="KW-0812">Transmembrane</keyword>
<dbReference type="Pfam" id="PF03713">
    <property type="entry name" value="DUF305"/>
    <property type="match status" value="1"/>
</dbReference>
<dbReference type="Proteomes" id="UP000283433">
    <property type="component" value="Unassembled WGS sequence"/>
</dbReference>
<dbReference type="Gene3D" id="1.20.1260.10">
    <property type="match status" value="1"/>
</dbReference>